<keyword evidence="7" id="KW-0788">Thiol protease</keyword>
<dbReference type="GO" id="GO:0004843">
    <property type="term" value="F:cysteine-type deubiquitinase activity"/>
    <property type="evidence" value="ECO:0007669"/>
    <property type="project" value="UniProtKB-EC"/>
</dbReference>
<dbReference type="EC" id="3.4.19.12" evidence="3"/>
<evidence type="ECO:0000256" key="8">
    <source>
        <dbReference type="ARBA" id="ARBA00037630"/>
    </source>
</evidence>
<feature type="region of interest" description="Disordered" evidence="11">
    <location>
        <begin position="102"/>
        <end position="196"/>
    </location>
</feature>
<dbReference type="AlphaFoldDB" id="G0U3T2"/>
<evidence type="ECO:0000256" key="2">
    <source>
        <dbReference type="ARBA" id="ARBA00011074"/>
    </source>
</evidence>
<evidence type="ECO:0000256" key="3">
    <source>
        <dbReference type="ARBA" id="ARBA00012759"/>
    </source>
</evidence>
<dbReference type="SMART" id="SM01174">
    <property type="entry name" value="DUF4205"/>
    <property type="match status" value="1"/>
</dbReference>
<feature type="compositionally biased region" description="Low complexity" evidence="11">
    <location>
        <begin position="160"/>
        <end position="171"/>
    </location>
</feature>
<feature type="compositionally biased region" description="Basic and acidic residues" evidence="11">
    <location>
        <begin position="132"/>
        <end position="159"/>
    </location>
</feature>
<feature type="compositionally biased region" description="Basic residues" evidence="11">
    <location>
        <begin position="118"/>
        <end position="131"/>
    </location>
</feature>
<evidence type="ECO:0000256" key="5">
    <source>
        <dbReference type="ARBA" id="ARBA00022786"/>
    </source>
</evidence>
<comment type="catalytic activity">
    <reaction evidence="1">
        <text>Thiol-dependent hydrolysis of ester, thioester, amide, peptide and isopeptide bonds formed by the C-terminal Gly of ubiquitin (a 76-residue protein attached to proteins as an intracellular targeting signal).</text>
        <dbReference type="EC" id="3.4.19.12"/>
    </reaction>
</comment>
<reference evidence="13" key="1">
    <citation type="journal article" date="2012" name="Proc. Natl. Acad. Sci. U.S.A.">
        <title>Antigenic diversity is generated by distinct evolutionary mechanisms in African trypanosome species.</title>
        <authorList>
            <person name="Jackson A.P."/>
            <person name="Berry A."/>
            <person name="Aslett M."/>
            <person name="Allison H.C."/>
            <person name="Burton P."/>
            <person name="Vavrova-Anderson J."/>
            <person name="Brown R."/>
            <person name="Browne H."/>
            <person name="Corton N."/>
            <person name="Hauser H."/>
            <person name="Gamble J."/>
            <person name="Gilderthorp R."/>
            <person name="Marcello L."/>
            <person name="McQuillan J."/>
            <person name="Otto T.D."/>
            <person name="Quail M.A."/>
            <person name="Sanders M.J."/>
            <person name="van Tonder A."/>
            <person name="Ginger M.L."/>
            <person name="Field M.C."/>
            <person name="Barry J.D."/>
            <person name="Hertz-Fowler C."/>
            <person name="Berriman M."/>
        </authorList>
    </citation>
    <scope>NUCLEOTIDE SEQUENCE</scope>
    <source>
        <strain evidence="13">Y486</strain>
    </source>
</reference>
<dbReference type="Pfam" id="PF26038">
    <property type="entry name" value="Dimer_MINDY4_N"/>
    <property type="match status" value="1"/>
</dbReference>
<evidence type="ECO:0000256" key="11">
    <source>
        <dbReference type="SAM" id="MobiDB-lite"/>
    </source>
</evidence>
<dbReference type="VEuPathDB" id="TriTrypDB:TvY486_0907620"/>
<evidence type="ECO:0000256" key="9">
    <source>
        <dbReference type="ARBA" id="ARBA00039781"/>
    </source>
</evidence>
<sequence>MPAKKGIEDAPVYSMAHERQVELLSEALLREYMHKRKFTETLRVFDEENPRGSDTITSRALMSDLMALKPETQKSMKNDGVETIMEMLCCLRVQRRMEVEELKRRASAEVPSTPEKTKAKKAKKAKKKKDKQKSLSKESSDKQSNREKGRGVSEFHKFLESSGSSSDGASSRAEDGDGPGSVAGKETNLAGDRLWGDDEGGSQIGGKLAVSLLTALCSSASSLKNYTEQGFSFDQDLEYALVQWKRGPDGIITVVQAFVCAFFFKGSFVDVQRHQRHCLLRSLTTILCGVQPSPHLICLVDGSVTADKPEVGIANMTVLRKFTTTQEIEDTLCPLLEKWMQPKGSGLMCFLLSVMLSAGIEAITSLIGSQGSRLIDSEGRCTVELVRLLLSDESTTSTALDDDDVLGELSIGMGPSGPVCGYIVSDHGVPPSGDNRPPPRHPVWLLHHGDRLAVLFLKRDNRRQLEQRKGAGVTISTDAFFYSPATHGQGEIFLTLTTRRTGDANQHSERSDSFLGNAIHSITLWSDGDIDWNGSEPSF</sequence>
<evidence type="ECO:0000256" key="1">
    <source>
        <dbReference type="ARBA" id="ARBA00000707"/>
    </source>
</evidence>
<accession>G0U3T2</accession>
<dbReference type="GO" id="GO:0006508">
    <property type="term" value="P:proteolysis"/>
    <property type="evidence" value="ECO:0007669"/>
    <property type="project" value="UniProtKB-KW"/>
</dbReference>
<dbReference type="GO" id="GO:1990380">
    <property type="term" value="F:K48-linked deubiquitinase activity"/>
    <property type="evidence" value="ECO:0007669"/>
    <property type="project" value="InterPro"/>
</dbReference>
<comment type="function">
    <text evidence="8">Probable hydrolase that can remove 'Lys-48'-linked conjugated ubiquitin from proteins.</text>
</comment>
<comment type="similarity">
    <text evidence="2">Belongs to the MINDY deubiquitinase family. FAM188 subfamily.</text>
</comment>
<organism evidence="13">
    <name type="scientific">Trypanosoma vivax (strain Y486)</name>
    <dbReference type="NCBI Taxonomy" id="1055687"/>
    <lineage>
        <taxon>Eukaryota</taxon>
        <taxon>Discoba</taxon>
        <taxon>Euglenozoa</taxon>
        <taxon>Kinetoplastea</taxon>
        <taxon>Metakinetoplastina</taxon>
        <taxon>Trypanosomatida</taxon>
        <taxon>Trypanosomatidae</taxon>
        <taxon>Trypanosoma</taxon>
        <taxon>Duttonella</taxon>
    </lineage>
</organism>
<evidence type="ECO:0000256" key="6">
    <source>
        <dbReference type="ARBA" id="ARBA00022801"/>
    </source>
</evidence>
<keyword evidence="6" id="KW-0378">Hydrolase</keyword>
<evidence type="ECO:0000256" key="7">
    <source>
        <dbReference type="ARBA" id="ARBA00022807"/>
    </source>
</evidence>
<protein>
    <recommendedName>
        <fullName evidence="9">Probable ubiquitin carboxyl-terminal hydrolase MINDY-4</fullName>
        <ecNumber evidence="3">3.4.19.12</ecNumber>
    </recommendedName>
    <alternativeName>
        <fullName evidence="10">Probable deubiquitinating enzyme MINDY-4</fullName>
    </alternativeName>
</protein>
<gene>
    <name evidence="13" type="ORF">TVY486_0907620</name>
</gene>
<dbReference type="GO" id="GO:0071108">
    <property type="term" value="P:protein K48-linked deubiquitination"/>
    <property type="evidence" value="ECO:0007669"/>
    <property type="project" value="InterPro"/>
</dbReference>
<dbReference type="EMBL" id="HE573025">
    <property type="protein sequence ID" value="CCC50941.1"/>
    <property type="molecule type" value="Genomic_DNA"/>
</dbReference>
<dbReference type="InterPro" id="IPR039785">
    <property type="entry name" value="MINY3/4"/>
</dbReference>
<dbReference type="PANTHER" id="PTHR12473:SF8">
    <property type="entry name" value="UBIQUITIN CARBOXYL-TERMINAL HYDROLASE MINDY-4-RELATED"/>
    <property type="match status" value="1"/>
</dbReference>
<evidence type="ECO:0000259" key="12">
    <source>
        <dbReference type="SMART" id="SM01174"/>
    </source>
</evidence>
<dbReference type="PANTHER" id="PTHR12473">
    <property type="entry name" value="UBIQUITIN CARBOXYL-TERMINAL HYDROLASE MINDY-4-RELATED"/>
    <property type="match status" value="1"/>
</dbReference>
<evidence type="ECO:0000256" key="4">
    <source>
        <dbReference type="ARBA" id="ARBA00022670"/>
    </source>
</evidence>
<dbReference type="OMA" id="MLCNLRV"/>
<dbReference type="InterPro" id="IPR025257">
    <property type="entry name" value="MINDY-3/4_CD"/>
</dbReference>
<name>G0U3T2_TRYVY</name>
<proteinExistence type="inferred from homology"/>
<dbReference type="Pfam" id="PF13898">
    <property type="entry name" value="MINDY-3_4_CD"/>
    <property type="match status" value="1"/>
</dbReference>
<keyword evidence="5" id="KW-0833">Ubl conjugation pathway</keyword>
<feature type="domain" description="Deubiquitinating enzyme MINDY-3/4 conserved" evidence="12">
    <location>
        <begin position="213"/>
        <end position="534"/>
    </location>
</feature>
<evidence type="ECO:0000313" key="13">
    <source>
        <dbReference type="EMBL" id="CCC50941.1"/>
    </source>
</evidence>
<dbReference type="InterPro" id="IPR059022">
    <property type="entry name" value="MINDY4_N"/>
</dbReference>
<keyword evidence="4" id="KW-0645">Protease</keyword>
<evidence type="ECO:0000256" key="10">
    <source>
        <dbReference type="ARBA" id="ARBA00041360"/>
    </source>
</evidence>